<gene>
    <name evidence="7" type="ORF">J437_LFUL001357</name>
</gene>
<feature type="compositionally biased region" description="Low complexity" evidence="4">
    <location>
        <begin position="240"/>
        <end position="252"/>
    </location>
</feature>
<dbReference type="Proteomes" id="UP000792457">
    <property type="component" value="Unassembled WGS sequence"/>
</dbReference>
<feature type="region of interest" description="Disordered" evidence="4">
    <location>
        <begin position="496"/>
        <end position="520"/>
    </location>
</feature>
<dbReference type="InterPro" id="IPR000215">
    <property type="entry name" value="Serpin_fam"/>
</dbReference>
<sequence length="1834" mass="200779">MLCRLLVTCALLGHVVLSLPAARAPRYTPLPDEVDSDETRRVLGSSVVTSVSVIMDLGNGSQALFSQSPGNHHEENKDSPAIPTFAAENHLSPEKRPVGSPPALLSPDRYEFYTFDESGELVRRLMTLEQIQSLIAGGDDANRIAAIPLPVEIDTVPSPLATDPQGQVVASVQQVLAEELLASTMKNGTEPHEVEVEAEVQEMPPSSSETGQVEEGTPVKVSTEAEEEEQKISSTTHMPTESFSTEISSTSEVIKEQEKPVEIASVPSETRPQEETYSEMQTTMRPSEVEISTGAPIVSEEKIPDETTEINTMQEVQSPIEAATEETSMFDEAEGGNTPLKFTTDKQEEPQEYLTSSQSPIASESEMVDDVKESTSTEATVQEVMITTDASEVSIQPEITVQESEKVPEFVMDTVKEEGVTVSPSETSNETEKTEEAATEGSNQLPGEDEKVPVETETVDKIPQEDEVLVPLMGEKPEESGIQTPMEISPEIQPSEMADTMDDDTTPTNQAYTPSTGMESDIKDVVEETMPPGIVEEIPSPIPIDSQILEEADLSGITDDLSLSKPMETPLEDGQMDAEKNPVVLEMEPATPEAPVLVEIQPEIPAMIPSSVAQEISTAIPTQGSSGDKEEAEDSEEDDDSLLDQLAESVSSVLSQVTGLDDEDYDDDFRKKPLTTTAPSETTEQVQEVAATTDSPATEIANEENKQEEGEKPYTDSIIPDMRDPTKDHTVPSVETEKPTDFGVEKEVTTVPAVSSDEKVFVTEETIEQEEGMKEESAAEETTTVVTERIQDEFVPITTTDSNQEMPMTTERAEMPSLVSSTEIPKDDEDIAPTEAFEKESESTTTKFVSQQKVDSSATGIMNDDDEKYESLPVTESGVDNYPVTEGDSGSTDKSKLAEVEVKETMEIESVPAEQPNYITTLKPQMEEVVKDEEEKVEGMKNDEIEEEEMKEEGMKGEEMKVEEMEEEGMKGDGMKEEEMKEEEMKEEEMKDEEMKDEEMKDEEMKEDGMKEGEIKEQQQMEETDKMNEHLTEHHEEETTASIIMHSTEKMEEVEEVQTTVKPVDENHDLTAPNNQPEDDGVEAVKGVQADLLLIENLHKEAALNREPLLPGNDPPEDITHIPTKAEEPTTVSHPIETSSQGIVYQDDVVIPEVTSSSPAEEARPSEELKPSDLAAAVEEEAMETEAPTTDTKIEEESIKPTMASDLEHPTDISDKDTTQNPWTKIPIPLVHHTSTTPESEKYPSPSTPSNSDTDDLLFSSPAPDDLPDPNGLLPLLTEKPSPSTTFIPSSTNNPVTEKPINTGEPSTGQQASTTGGTVVPPLMSAFPPAPNGNSGLESTSASTDPDVKRFVDLCNDLAFALYGQVTSGAAASSVPATRGANGGGVQTRSLVVSPFAITSLLAMVFLGARGRTAEEMNDLLRLDDMVTFNPHQVLFNVTESVISSPGVSAAAFVRELYSDKANGKLLDFYKARANAFYNGHVEEVDFKDVNDVLRRRTNHLVRWQTRGRVPEYLRGSSLKLRSPLAALSANFFEADCQRASSTGSDGEMYFEVPATGRRRRRLVPVPAVVWRGVFLAGHDPGLDATVLELRHGGGEVSTVLVLPGRHGQSIEAADVSGGLTRLETWLVKGGRESWSALLRSALPRGPMEVQLPRFAHRSVLNATGALSRMGLQHLFQDGKADLGGLNGGLGGKLHLADIIQMTAFGVCADDGSSKRHLETYPSAQRTGRRHTRSLLETSAEERPDRPREARTAWVDELAREEENSYVFAAAAAARELPLAVRPRQARIPRPALKQQTRVVLPRLRFDRPFLYFVRHNPSGFILLMGRFNPRLFP</sequence>
<feature type="region of interest" description="Disordered" evidence="4">
    <location>
        <begin position="609"/>
        <end position="1081"/>
    </location>
</feature>
<dbReference type="EMBL" id="KZ308150">
    <property type="protein sequence ID" value="KAG8223035.1"/>
    <property type="molecule type" value="Genomic_DNA"/>
</dbReference>
<dbReference type="OrthoDB" id="1063785at2759"/>
<feature type="compositionally biased region" description="Polar residues" evidence="4">
    <location>
        <begin position="611"/>
        <end position="623"/>
    </location>
</feature>
<feature type="compositionally biased region" description="Basic and acidic residues" evidence="4">
    <location>
        <begin position="1161"/>
        <end position="1171"/>
    </location>
</feature>
<comment type="similarity">
    <text evidence="3">Belongs to the serpin family.</text>
</comment>
<dbReference type="Pfam" id="PF00079">
    <property type="entry name" value="Serpin"/>
    <property type="match status" value="1"/>
</dbReference>
<keyword evidence="8" id="KW-1185">Reference proteome</keyword>
<evidence type="ECO:0000313" key="8">
    <source>
        <dbReference type="Proteomes" id="UP000792457"/>
    </source>
</evidence>
<dbReference type="SUPFAM" id="SSF56574">
    <property type="entry name" value="Serpins"/>
    <property type="match status" value="1"/>
</dbReference>
<feature type="compositionally biased region" description="Polar residues" evidence="4">
    <location>
        <begin position="674"/>
        <end position="696"/>
    </location>
</feature>
<protein>
    <recommendedName>
        <fullName evidence="6">Serpin domain-containing protein</fullName>
    </recommendedName>
</protein>
<feature type="compositionally biased region" description="Polar residues" evidence="4">
    <location>
        <begin position="353"/>
        <end position="362"/>
    </location>
</feature>
<feature type="region of interest" description="Disordered" evidence="4">
    <location>
        <begin position="1106"/>
        <end position="1344"/>
    </location>
</feature>
<name>A0A8K0JW96_LADFU</name>
<keyword evidence="2" id="KW-0722">Serine protease inhibitor</keyword>
<feature type="chain" id="PRO_5035479014" description="Serpin domain-containing protein" evidence="5">
    <location>
        <begin position="19"/>
        <end position="1834"/>
    </location>
</feature>
<feature type="domain" description="Serpin" evidence="6">
    <location>
        <begin position="1386"/>
        <end position="1830"/>
    </location>
</feature>
<keyword evidence="1" id="KW-0646">Protease inhibitor</keyword>
<feature type="region of interest" description="Disordered" evidence="4">
    <location>
        <begin position="199"/>
        <end position="260"/>
    </location>
</feature>
<dbReference type="GO" id="GO:0004867">
    <property type="term" value="F:serine-type endopeptidase inhibitor activity"/>
    <property type="evidence" value="ECO:0007669"/>
    <property type="project" value="UniProtKB-KW"/>
</dbReference>
<keyword evidence="5" id="KW-0732">Signal</keyword>
<feature type="region of interest" description="Disordered" evidence="4">
    <location>
        <begin position="416"/>
        <end position="469"/>
    </location>
</feature>
<dbReference type="SMART" id="SM00093">
    <property type="entry name" value="SERPIN"/>
    <property type="match status" value="1"/>
</dbReference>
<feature type="compositionally biased region" description="Polar residues" evidence="4">
    <location>
        <begin position="1332"/>
        <end position="1344"/>
    </location>
</feature>
<feature type="compositionally biased region" description="Acidic residues" evidence="4">
    <location>
        <begin position="980"/>
        <end position="1002"/>
    </location>
</feature>
<evidence type="ECO:0000259" key="6">
    <source>
        <dbReference type="SMART" id="SM00093"/>
    </source>
</evidence>
<dbReference type="PROSITE" id="PS00284">
    <property type="entry name" value="SERPIN"/>
    <property type="match status" value="1"/>
</dbReference>
<feature type="compositionally biased region" description="Basic and acidic residues" evidence="4">
    <location>
        <begin position="952"/>
        <end position="979"/>
    </location>
</feature>
<dbReference type="InterPro" id="IPR023795">
    <property type="entry name" value="Serpin_CS"/>
</dbReference>
<feature type="compositionally biased region" description="Basic and acidic residues" evidence="4">
    <location>
        <begin position="1003"/>
        <end position="1038"/>
    </location>
</feature>
<feature type="compositionally biased region" description="Polar residues" evidence="4">
    <location>
        <begin position="797"/>
        <end position="807"/>
    </location>
</feature>
<proteinExistence type="inferred from homology"/>
<evidence type="ECO:0000256" key="4">
    <source>
        <dbReference type="SAM" id="MobiDB-lite"/>
    </source>
</evidence>
<dbReference type="PANTHER" id="PTHR11461:SF372">
    <property type="entry name" value="ACCESSORY GLAND PROTEIN ACP76A-RELATED"/>
    <property type="match status" value="1"/>
</dbReference>
<feature type="compositionally biased region" description="Basic and acidic residues" evidence="4">
    <location>
        <begin position="891"/>
        <end position="906"/>
    </location>
</feature>
<feature type="compositionally biased region" description="Polar residues" evidence="4">
    <location>
        <begin position="843"/>
        <end position="860"/>
    </location>
</feature>
<evidence type="ECO:0000256" key="5">
    <source>
        <dbReference type="SAM" id="SignalP"/>
    </source>
</evidence>
<feature type="compositionally biased region" description="Basic and acidic residues" evidence="4">
    <location>
        <begin position="1118"/>
        <end position="1128"/>
    </location>
</feature>
<evidence type="ECO:0000256" key="3">
    <source>
        <dbReference type="RuleBase" id="RU000411"/>
    </source>
</evidence>
<feature type="compositionally biased region" description="Polar residues" evidence="4">
    <location>
        <begin position="509"/>
        <end position="518"/>
    </location>
</feature>
<comment type="caution">
    <text evidence="7">The sequence shown here is derived from an EMBL/GenBank/DDBJ whole genome shotgun (WGS) entry which is preliminary data.</text>
</comment>
<feature type="compositionally biased region" description="Polar residues" evidence="4">
    <location>
        <begin position="1130"/>
        <end position="1143"/>
    </location>
</feature>
<feature type="compositionally biased region" description="Basic and acidic residues" evidence="4">
    <location>
        <begin position="1206"/>
        <end position="1218"/>
    </location>
</feature>
<reference evidence="7" key="1">
    <citation type="submission" date="2013-04" db="EMBL/GenBank/DDBJ databases">
        <authorList>
            <person name="Qu J."/>
            <person name="Murali S.C."/>
            <person name="Bandaranaike D."/>
            <person name="Bellair M."/>
            <person name="Blankenburg K."/>
            <person name="Chao H."/>
            <person name="Dinh H."/>
            <person name="Doddapaneni H."/>
            <person name="Downs B."/>
            <person name="Dugan-Rocha S."/>
            <person name="Elkadiri S."/>
            <person name="Gnanaolivu R.D."/>
            <person name="Hernandez B."/>
            <person name="Javaid M."/>
            <person name="Jayaseelan J.C."/>
            <person name="Lee S."/>
            <person name="Li M."/>
            <person name="Ming W."/>
            <person name="Munidasa M."/>
            <person name="Muniz J."/>
            <person name="Nguyen L."/>
            <person name="Ongeri F."/>
            <person name="Osuji N."/>
            <person name="Pu L.-L."/>
            <person name="Puazo M."/>
            <person name="Qu C."/>
            <person name="Quiroz J."/>
            <person name="Raj R."/>
            <person name="Weissenberger G."/>
            <person name="Xin Y."/>
            <person name="Zou X."/>
            <person name="Han Y."/>
            <person name="Richards S."/>
            <person name="Worley K."/>
            <person name="Muzny D."/>
            <person name="Gibbs R."/>
        </authorList>
    </citation>
    <scope>NUCLEOTIDE SEQUENCE</scope>
    <source>
        <strain evidence="7">Sampled in the wild</strain>
    </source>
</reference>
<dbReference type="InterPro" id="IPR042178">
    <property type="entry name" value="Serpin_sf_1"/>
</dbReference>
<organism evidence="7 8">
    <name type="scientific">Ladona fulva</name>
    <name type="common">Scarce chaser dragonfly</name>
    <name type="synonym">Libellula fulva</name>
    <dbReference type="NCBI Taxonomy" id="123851"/>
    <lineage>
        <taxon>Eukaryota</taxon>
        <taxon>Metazoa</taxon>
        <taxon>Ecdysozoa</taxon>
        <taxon>Arthropoda</taxon>
        <taxon>Hexapoda</taxon>
        <taxon>Insecta</taxon>
        <taxon>Pterygota</taxon>
        <taxon>Palaeoptera</taxon>
        <taxon>Odonata</taxon>
        <taxon>Epiprocta</taxon>
        <taxon>Anisoptera</taxon>
        <taxon>Libelluloidea</taxon>
        <taxon>Libellulidae</taxon>
        <taxon>Ladona</taxon>
    </lineage>
</organism>
<reference evidence="7" key="2">
    <citation type="submission" date="2017-10" db="EMBL/GenBank/DDBJ databases">
        <title>Ladona fulva Genome sequencing and assembly.</title>
        <authorList>
            <person name="Murali S."/>
            <person name="Richards S."/>
            <person name="Bandaranaike D."/>
            <person name="Bellair M."/>
            <person name="Blankenburg K."/>
            <person name="Chao H."/>
            <person name="Dinh H."/>
            <person name="Doddapaneni H."/>
            <person name="Dugan-Rocha S."/>
            <person name="Elkadiri S."/>
            <person name="Gnanaolivu R."/>
            <person name="Hernandez B."/>
            <person name="Skinner E."/>
            <person name="Javaid M."/>
            <person name="Lee S."/>
            <person name="Li M."/>
            <person name="Ming W."/>
            <person name="Munidasa M."/>
            <person name="Muniz J."/>
            <person name="Nguyen L."/>
            <person name="Hughes D."/>
            <person name="Osuji N."/>
            <person name="Pu L.-L."/>
            <person name="Puazo M."/>
            <person name="Qu C."/>
            <person name="Quiroz J."/>
            <person name="Raj R."/>
            <person name="Weissenberger G."/>
            <person name="Xin Y."/>
            <person name="Zou X."/>
            <person name="Han Y."/>
            <person name="Worley K."/>
            <person name="Muzny D."/>
            <person name="Gibbs R."/>
        </authorList>
    </citation>
    <scope>NUCLEOTIDE SEQUENCE</scope>
    <source>
        <strain evidence="7">Sampled in the wild</strain>
    </source>
</reference>
<feature type="region of interest" description="Disordered" evidence="4">
    <location>
        <begin position="328"/>
        <end position="389"/>
    </location>
</feature>
<dbReference type="Gene3D" id="3.30.497.10">
    <property type="entry name" value="Antithrombin, subunit I, domain 2"/>
    <property type="match status" value="1"/>
</dbReference>
<dbReference type="PANTHER" id="PTHR11461">
    <property type="entry name" value="SERINE PROTEASE INHIBITOR, SERPIN"/>
    <property type="match status" value="1"/>
</dbReference>
<evidence type="ECO:0000313" key="7">
    <source>
        <dbReference type="EMBL" id="KAG8223035.1"/>
    </source>
</evidence>
<feature type="compositionally biased region" description="Basic and acidic residues" evidence="4">
    <location>
        <begin position="925"/>
        <end position="943"/>
    </location>
</feature>
<dbReference type="InterPro" id="IPR042185">
    <property type="entry name" value="Serpin_sf_2"/>
</dbReference>
<feature type="compositionally biased region" description="Acidic residues" evidence="4">
    <location>
        <begin position="630"/>
        <end position="642"/>
    </location>
</feature>
<dbReference type="InterPro" id="IPR036186">
    <property type="entry name" value="Serpin_sf"/>
</dbReference>
<evidence type="ECO:0000256" key="2">
    <source>
        <dbReference type="ARBA" id="ARBA00022900"/>
    </source>
</evidence>
<dbReference type="GO" id="GO:0005615">
    <property type="term" value="C:extracellular space"/>
    <property type="evidence" value="ECO:0007669"/>
    <property type="project" value="InterPro"/>
</dbReference>
<dbReference type="Gene3D" id="2.30.39.10">
    <property type="entry name" value="Alpha-1-antitrypsin, domain 1"/>
    <property type="match status" value="2"/>
</dbReference>
<feature type="compositionally biased region" description="Basic and acidic residues" evidence="4">
    <location>
        <begin position="448"/>
        <end position="464"/>
    </location>
</feature>
<feature type="compositionally biased region" description="Low complexity" evidence="4">
    <location>
        <begin position="1269"/>
        <end position="1295"/>
    </location>
</feature>
<accession>A0A8K0JW96</accession>
<feature type="compositionally biased region" description="Basic and acidic residues" evidence="4">
    <location>
        <begin position="703"/>
        <end position="714"/>
    </location>
</feature>
<feature type="compositionally biased region" description="Basic and acidic residues" evidence="4">
    <location>
        <begin position="721"/>
        <end position="748"/>
    </location>
</feature>
<feature type="compositionally biased region" description="Low complexity" evidence="4">
    <location>
        <begin position="1307"/>
        <end position="1318"/>
    </location>
</feature>
<feature type="signal peptide" evidence="5">
    <location>
        <begin position="1"/>
        <end position="18"/>
    </location>
</feature>
<evidence type="ECO:0000256" key="1">
    <source>
        <dbReference type="ARBA" id="ARBA00022690"/>
    </source>
</evidence>
<dbReference type="InterPro" id="IPR023796">
    <property type="entry name" value="Serpin_dom"/>
</dbReference>